<dbReference type="PANTHER" id="PTHR46796:SF12">
    <property type="entry name" value="HTH-TYPE DNA-BINDING TRANSCRIPTIONAL ACTIVATOR EUTR"/>
    <property type="match status" value="1"/>
</dbReference>
<organism evidence="5 6">
    <name type="scientific">Novosphingobium cyanobacteriorum</name>
    <dbReference type="NCBI Taxonomy" id="3024215"/>
    <lineage>
        <taxon>Bacteria</taxon>
        <taxon>Pseudomonadati</taxon>
        <taxon>Pseudomonadota</taxon>
        <taxon>Alphaproteobacteria</taxon>
        <taxon>Sphingomonadales</taxon>
        <taxon>Sphingomonadaceae</taxon>
        <taxon>Novosphingobium</taxon>
    </lineage>
</organism>
<accession>A0ABT6CEL5</accession>
<dbReference type="Pfam" id="PF12833">
    <property type="entry name" value="HTH_18"/>
    <property type="match status" value="1"/>
</dbReference>
<dbReference type="InterPro" id="IPR018062">
    <property type="entry name" value="HTH_AraC-typ_CS"/>
</dbReference>
<dbReference type="InterPro" id="IPR009057">
    <property type="entry name" value="Homeodomain-like_sf"/>
</dbReference>
<dbReference type="Proteomes" id="UP001222770">
    <property type="component" value="Unassembled WGS sequence"/>
</dbReference>
<evidence type="ECO:0000256" key="1">
    <source>
        <dbReference type="ARBA" id="ARBA00023015"/>
    </source>
</evidence>
<dbReference type="EMBL" id="JAROCY010000001">
    <property type="protein sequence ID" value="MDF8331913.1"/>
    <property type="molecule type" value="Genomic_DNA"/>
</dbReference>
<dbReference type="PROSITE" id="PS01124">
    <property type="entry name" value="HTH_ARAC_FAMILY_2"/>
    <property type="match status" value="1"/>
</dbReference>
<name>A0ABT6CEL5_9SPHN</name>
<proteinExistence type="predicted"/>
<sequence length="327" mass="36931">MTVVPSPLQAFSRLSSNDVDFVRDSVAKVFCSHQLEPQTGVRELKAWQNSVPLAKSTVSVMSYGAPVTIDPGYLETFYLMMLPFSGRAEIMAGDRTFVSDQHTGSLLNPDQSVRMNWEGDCAKRMVRIERTAMEQQLSRLLDRPLRQPLRFDPVMRMDSRAMVWWRYVGLLIDELDSLGPQSSKTATVSQLESLLMTSVLEVQPHNYSEALSQPRGAIAPRHVRLVERYIEAHAHEPIDLTRLIEVSGVSARSLFDGFHRFRGTSPMAYLRSVRLKGVRDTLLSGPVGKTVSEIATEWQFFELGRFAGLYRQCYGETPSQTLRSATR</sequence>
<dbReference type="Gene3D" id="1.10.10.60">
    <property type="entry name" value="Homeodomain-like"/>
    <property type="match status" value="1"/>
</dbReference>
<keyword evidence="1" id="KW-0805">Transcription regulation</keyword>
<comment type="caution">
    <text evidence="5">The sequence shown here is derived from an EMBL/GenBank/DDBJ whole genome shotgun (WGS) entry which is preliminary data.</text>
</comment>
<dbReference type="InterPro" id="IPR018060">
    <property type="entry name" value="HTH_AraC"/>
</dbReference>
<dbReference type="Pfam" id="PF14525">
    <property type="entry name" value="AraC_binding_2"/>
    <property type="match status" value="1"/>
</dbReference>
<keyword evidence="3" id="KW-0804">Transcription</keyword>
<feature type="domain" description="HTH araC/xylS-type" evidence="4">
    <location>
        <begin position="224"/>
        <end position="324"/>
    </location>
</feature>
<evidence type="ECO:0000259" key="4">
    <source>
        <dbReference type="PROSITE" id="PS01124"/>
    </source>
</evidence>
<dbReference type="SMART" id="SM00342">
    <property type="entry name" value="HTH_ARAC"/>
    <property type="match status" value="1"/>
</dbReference>
<dbReference type="PANTHER" id="PTHR46796">
    <property type="entry name" value="HTH-TYPE TRANSCRIPTIONAL ACTIVATOR RHAS-RELATED"/>
    <property type="match status" value="1"/>
</dbReference>
<dbReference type="SUPFAM" id="SSF46689">
    <property type="entry name" value="Homeodomain-like"/>
    <property type="match status" value="1"/>
</dbReference>
<evidence type="ECO:0000256" key="2">
    <source>
        <dbReference type="ARBA" id="ARBA00023125"/>
    </source>
</evidence>
<dbReference type="RefSeq" id="WP_277275049.1">
    <property type="nucleotide sequence ID" value="NZ_JAROCY010000001.1"/>
</dbReference>
<keyword evidence="6" id="KW-1185">Reference proteome</keyword>
<evidence type="ECO:0000313" key="6">
    <source>
        <dbReference type="Proteomes" id="UP001222770"/>
    </source>
</evidence>
<evidence type="ECO:0000256" key="3">
    <source>
        <dbReference type="ARBA" id="ARBA00023163"/>
    </source>
</evidence>
<keyword evidence="2" id="KW-0238">DNA-binding</keyword>
<evidence type="ECO:0000313" key="5">
    <source>
        <dbReference type="EMBL" id="MDF8331913.1"/>
    </source>
</evidence>
<dbReference type="InterPro" id="IPR050204">
    <property type="entry name" value="AraC_XylS_family_regulators"/>
</dbReference>
<protein>
    <submittedName>
        <fullName evidence="5">AraC family transcriptional regulator</fullName>
    </submittedName>
</protein>
<dbReference type="PROSITE" id="PS00041">
    <property type="entry name" value="HTH_ARAC_FAMILY_1"/>
    <property type="match status" value="1"/>
</dbReference>
<gene>
    <name evidence="5" type="ORF">POM99_01750</name>
</gene>
<reference evidence="5 6" key="1">
    <citation type="submission" date="2023-03" db="EMBL/GenBank/DDBJ databases">
        <title>Novosphingobium cyanobacteriorum sp. nov., isolated from a eutrophic reservoir during the Microcystis bloom period.</title>
        <authorList>
            <person name="Kang M."/>
            <person name="Le V."/>
            <person name="Ko S.-R."/>
            <person name="Lee S.-A."/>
            <person name="Ahn C.-Y."/>
        </authorList>
    </citation>
    <scope>NUCLEOTIDE SEQUENCE [LARGE SCALE GENOMIC DNA]</scope>
    <source>
        <strain evidence="5 6">HBC54</strain>
    </source>
</reference>
<dbReference type="InterPro" id="IPR035418">
    <property type="entry name" value="AraC-bd_2"/>
</dbReference>